<dbReference type="SMART" id="SM00226">
    <property type="entry name" value="LMWPc"/>
    <property type="match status" value="1"/>
</dbReference>
<dbReference type="PRINTS" id="PR00719">
    <property type="entry name" value="LMWPTPASE"/>
</dbReference>
<dbReference type="EC" id="3.1.3.48" evidence="2"/>
<dbReference type="SUPFAM" id="SSF52788">
    <property type="entry name" value="Phosphotyrosine protein phosphatases I"/>
    <property type="match status" value="1"/>
</dbReference>
<name>A0A9Q2ZPG4_9MICO</name>
<dbReference type="AlphaFoldDB" id="A0A9Q2ZPG4"/>
<dbReference type="InterPro" id="IPR050438">
    <property type="entry name" value="LMW_PTPase"/>
</dbReference>
<dbReference type="InterPro" id="IPR036196">
    <property type="entry name" value="Ptyr_pPase_sf"/>
</dbReference>
<evidence type="ECO:0000256" key="6">
    <source>
        <dbReference type="SAM" id="MobiDB-lite"/>
    </source>
</evidence>
<dbReference type="PANTHER" id="PTHR11717:SF7">
    <property type="entry name" value="LOW MOLECULAR WEIGHT PHOSPHOTYROSINE PROTEIN PHOSPHATASE"/>
    <property type="match status" value="1"/>
</dbReference>
<feature type="domain" description="Phosphotyrosine protein phosphatase I" evidence="7">
    <location>
        <begin position="3"/>
        <end position="182"/>
    </location>
</feature>
<dbReference type="Proteomes" id="UP000709437">
    <property type="component" value="Unassembled WGS sequence"/>
</dbReference>
<feature type="active site" evidence="5">
    <location>
        <position position="15"/>
    </location>
</feature>
<evidence type="ECO:0000313" key="9">
    <source>
        <dbReference type="Proteomes" id="UP000709437"/>
    </source>
</evidence>
<organism evidence="8 9">
    <name type="scientific">Curtobacterium flaccumfaciens pv. flaccumfaciens</name>
    <dbReference type="NCBI Taxonomy" id="138532"/>
    <lineage>
        <taxon>Bacteria</taxon>
        <taxon>Bacillati</taxon>
        <taxon>Actinomycetota</taxon>
        <taxon>Actinomycetes</taxon>
        <taxon>Micrococcales</taxon>
        <taxon>Microbacteriaceae</taxon>
        <taxon>Curtobacterium</taxon>
    </lineage>
</organism>
<dbReference type="EMBL" id="JAHEWX010000004">
    <property type="protein sequence ID" value="MBT1541252.1"/>
    <property type="molecule type" value="Genomic_DNA"/>
</dbReference>
<evidence type="ECO:0000259" key="7">
    <source>
        <dbReference type="SMART" id="SM00226"/>
    </source>
</evidence>
<evidence type="ECO:0000256" key="1">
    <source>
        <dbReference type="ARBA" id="ARBA00011063"/>
    </source>
</evidence>
<evidence type="ECO:0000256" key="3">
    <source>
        <dbReference type="ARBA" id="ARBA00022801"/>
    </source>
</evidence>
<dbReference type="InterPro" id="IPR017867">
    <property type="entry name" value="Tyr_phospatase_low_mol_wt"/>
</dbReference>
<dbReference type="Gene3D" id="3.40.50.2300">
    <property type="match status" value="1"/>
</dbReference>
<protein>
    <recommendedName>
        <fullName evidence="2">protein-tyrosine-phosphatase</fullName>
        <ecNumber evidence="2">3.1.3.48</ecNumber>
    </recommendedName>
</protein>
<dbReference type="InterPro" id="IPR023485">
    <property type="entry name" value="Ptyr_pPase"/>
</dbReference>
<accession>A0A9Q2ZPG4</accession>
<keyword evidence="4" id="KW-0904">Protein phosphatase</keyword>
<sequence length="187" mass="19579">MTMRILFVCSGNICRSPLGAQVLTARLGPDAPAFVVESAGTIADDGAPMDGAAAEQSVRLGGAPSAHRSRYLTAEIVASADLVLTAERSHRAAAVSLAPRASKRTFTIKQFARVLAGLEPGDLADVTTPQELVERVARLRGTVPPPADPADDDVDDPYRRSTATHQRVADEVDVALTGIADALRAVV</sequence>
<comment type="caution">
    <text evidence="8">The sequence shown here is derived from an EMBL/GenBank/DDBJ whole genome shotgun (WGS) entry which is preliminary data.</text>
</comment>
<evidence type="ECO:0000256" key="5">
    <source>
        <dbReference type="PIRSR" id="PIRSR617867-1"/>
    </source>
</evidence>
<gene>
    <name evidence="8" type="ORF">KK103_05705</name>
</gene>
<evidence type="ECO:0000256" key="4">
    <source>
        <dbReference type="ARBA" id="ARBA00022912"/>
    </source>
</evidence>
<dbReference type="GO" id="GO:0004725">
    <property type="term" value="F:protein tyrosine phosphatase activity"/>
    <property type="evidence" value="ECO:0007669"/>
    <property type="project" value="UniProtKB-EC"/>
</dbReference>
<evidence type="ECO:0000256" key="2">
    <source>
        <dbReference type="ARBA" id="ARBA00013064"/>
    </source>
</evidence>
<dbReference type="PANTHER" id="PTHR11717">
    <property type="entry name" value="LOW MOLECULAR WEIGHT PROTEIN TYROSINE PHOSPHATASE"/>
    <property type="match status" value="1"/>
</dbReference>
<comment type="similarity">
    <text evidence="1">Belongs to the low molecular weight phosphotyrosine protein phosphatase family.</text>
</comment>
<feature type="active site" description="Nucleophile" evidence="5">
    <location>
        <position position="9"/>
    </location>
</feature>
<dbReference type="Pfam" id="PF01451">
    <property type="entry name" value="LMWPc"/>
    <property type="match status" value="1"/>
</dbReference>
<reference evidence="8" key="1">
    <citation type="submission" date="2021-05" db="EMBL/GenBank/DDBJ databases">
        <title>Whole genome sequence of Curtobacterium flaccumfaciens pv. flaccumfaciens strain CFBP 3417.</title>
        <authorList>
            <person name="Osdaghi E."/>
            <person name="Taghouti G."/>
            <person name="Portier P."/>
            <person name="Fazliarab A."/>
            <person name="Taghavi S.M."/>
            <person name="Briand M."/>
            <person name="Le-Saux M."/>
            <person name="Jacques M.-A."/>
        </authorList>
    </citation>
    <scope>NUCLEOTIDE SEQUENCE</scope>
    <source>
        <strain evidence="8">CFBP 3417</strain>
    </source>
</reference>
<proteinExistence type="inferred from homology"/>
<feature type="region of interest" description="Disordered" evidence="6">
    <location>
        <begin position="140"/>
        <end position="166"/>
    </location>
</feature>
<keyword evidence="3" id="KW-0378">Hydrolase</keyword>
<evidence type="ECO:0000313" key="8">
    <source>
        <dbReference type="EMBL" id="MBT1541252.1"/>
    </source>
</evidence>